<keyword evidence="1" id="KW-1133">Transmembrane helix</keyword>
<reference evidence="2 3" key="1">
    <citation type="journal article" date="2019" name="Int. J. Syst. Evol. Microbiol.">
        <title>The Global Catalogue of Microorganisms (GCM) 10K type strain sequencing project: providing services to taxonomists for standard genome sequencing and annotation.</title>
        <authorList>
            <consortium name="The Broad Institute Genomics Platform"/>
            <consortium name="The Broad Institute Genome Sequencing Center for Infectious Disease"/>
            <person name="Wu L."/>
            <person name="Ma J."/>
        </authorList>
    </citation>
    <scope>NUCLEOTIDE SEQUENCE [LARGE SCALE GENOMIC DNA]</scope>
    <source>
        <strain evidence="2 3">JCM 15933</strain>
    </source>
</reference>
<evidence type="ECO:0000313" key="3">
    <source>
        <dbReference type="Proteomes" id="UP001501470"/>
    </source>
</evidence>
<dbReference type="Proteomes" id="UP001501470">
    <property type="component" value="Unassembled WGS sequence"/>
</dbReference>
<organism evidence="2 3">
    <name type="scientific">Dactylosporangium maewongense</name>
    <dbReference type="NCBI Taxonomy" id="634393"/>
    <lineage>
        <taxon>Bacteria</taxon>
        <taxon>Bacillati</taxon>
        <taxon>Actinomycetota</taxon>
        <taxon>Actinomycetes</taxon>
        <taxon>Micromonosporales</taxon>
        <taxon>Micromonosporaceae</taxon>
        <taxon>Dactylosporangium</taxon>
    </lineage>
</organism>
<evidence type="ECO:0000256" key="1">
    <source>
        <dbReference type="SAM" id="Phobius"/>
    </source>
</evidence>
<proteinExistence type="predicted"/>
<dbReference type="EMBL" id="BAAAQD010000049">
    <property type="protein sequence ID" value="GAA1572675.1"/>
    <property type="molecule type" value="Genomic_DNA"/>
</dbReference>
<keyword evidence="1" id="KW-0812">Transmembrane</keyword>
<comment type="caution">
    <text evidence="2">The sequence shown here is derived from an EMBL/GenBank/DDBJ whole genome shotgun (WGS) entry which is preliminary data.</text>
</comment>
<dbReference type="RefSeq" id="WP_344514711.1">
    <property type="nucleotide sequence ID" value="NZ_BAAAQD010000049.1"/>
</dbReference>
<evidence type="ECO:0000313" key="2">
    <source>
        <dbReference type="EMBL" id="GAA1572675.1"/>
    </source>
</evidence>
<feature type="transmembrane region" description="Helical" evidence="1">
    <location>
        <begin position="43"/>
        <end position="63"/>
    </location>
</feature>
<sequence length="343" mass="36330">MTTELETLVRELQEQRADAAPDPDRIRGALPELIARRRTTRTVVATVAAVLVLALAVPVTLAATGRRQAGPPAASPGRATTPGIALRYSPTWVPGGYRERLRALVIVDRETGDDILRRWTDGPMLGQFQPMVRYLDLEILEMSARPGPAQDGAVDINGVPGTVFVGSVPDSKAVVSWQIDATHSARVEASPAISQDDILRVARSVRPDPAVFSPPVQQGRQGQLASGKYDMIADDPGHWGTTSIMSDVVAPLLSLKVTVGPAFDVPEGGDPVRVRGATGRIVATVPPASNLQWTLTLVVTLPDGRPLTVESSVGGDSPAAREALVRAVDGLVIDPAPDVSWAQ</sequence>
<protein>
    <submittedName>
        <fullName evidence="2">Uncharacterized protein</fullName>
    </submittedName>
</protein>
<keyword evidence="3" id="KW-1185">Reference proteome</keyword>
<keyword evidence="1" id="KW-0472">Membrane</keyword>
<accession>A0ABN2D8N1</accession>
<name>A0ABN2D8N1_9ACTN</name>
<gene>
    <name evidence="2" type="ORF">GCM10009827_113320</name>
</gene>